<dbReference type="EMBL" id="KL648516">
    <property type="protein sequence ID" value="KEY69718.1"/>
    <property type="molecule type" value="Genomic_DNA"/>
</dbReference>
<feature type="region of interest" description="Disordered" evidence="1">
    <location>
        <begin position="29"/>
        <end position="53"/>
    </location>
</feature>
<accession>A0A084AWN9</accession>
<dbReference type="AlphaFoldDB" id="A0A084AWN9"/>
<dbReference type="HOGENOM" id="CLU_093948_0_0_1"/>
<dbReference type="OrthoDB" id="10370233at2759"/>
<evidence type="ECO:0000256" key="1">
    <source>
        <dbReference type="SAM" id="MobiDB-lite"/>
    </source>
</evidence>
<feature type="region of interest" description="Disordered" evidence="1">
    <location>
        <begin position="164"/>
        <end position="195"/>
    </location>
</feature>
<keyword evidence="3" id="KW-1185">Reference proteome</keyword>
<sequence length="259" mass="28349">MSHPSVSAAMLEKVSITAAPASIIPNADFLPVDRHGASSTQSNSSSPAEKAPAQRLDILLAQIPNEPKYNIGRYVEPSKYLSADHPDQHLRGPPGLAPETQAEADVVERMTNILKSISRRTRTVFVEVGFDFAQPPSQPLPKDKKRTREPSPWVRQFTWISAAQSPGSRQSLAQNTGEEATSIGHGQQGEENAKWTEPCRMTDIGALPFRLPFVPLSEQGVPSKRGTAELVPETRHTERRHSTGIPDSIQHEVVNSPAF</sequence>
<protein>
    <submittedName>
        <fullName evidence="2">Uncharacterized protein</fullName>
    </submittedName>
</protein>
<evidence type="ECO:0000313" key="2">
    <source>
        <dbReference type="EMBL" id="KEY69718.1"/>
    </source>
</evidence>
<feature type="region of interest" description="Disordered" evidence="1">
    <location>
        <begin position="218"/>
        <end position="259"/>
    </location>
</feature>
<proteinExistence type="predicted"/>
<feature type="compositionally biased region" description="Polar residues" evidence="1">
    <location>
        <begin position="164"/>
        <end position="179"/>
    </location>
</feature>
<dbReference type="Proteomes" id="UP000028045">
    <property type="component" value="Unassembled WGS sequence"/>
</dbReference>
<gene>
    <name evidence="2" type="ORF">S7711_10677</name>
</gene>
<evidence type="ECO:0000313" key="3">
    <source>
        <dbReference type="Proteomes" id="UP000028045"/>
    </source>
</evidence>
<name>A0A084AWN9_STACB</name>
<organism evidence="2 3">
    <name type="scientific">Stachybotrys chartarum (strain CBS 109288 / IBT 7711)</name>
    <name type="common">Toxic black mold</name>
    <name type="synonym">Stilbospora chartarum</name>
    <dbReference type="NCBI Taxonomy" id="1280523"/>
    <lineage>
        <taxon>Eukaryota</taxon>
        <taxon>Fungi</taxon>
        <taxon>Dikarya</taxon>
        <taxon>Ascomycota</taxon>
        <taxon>Pezizomycotina</taxon>
        <taxon>Sordariomycetes</taxon>
        <taxon>Hypocreomycetidae</taxon>
        <taxon>Hypocreales</taxon>
        <taxon>Stachybotryaceae</taxon>
        <taxon>Stachybotrys</taxon>
    </lineage>
</organism>
<reference evidence="2 3" key="1">
    <citation type="journal article" date="2014" name="BMC Genomics">
        <title>Comparative genome sequencing reveals chemotype-specific gene clusters in the toxigenic black mold Stachybotrys.</title>
        <authorList>
            <person name="Semeiks J."/>
            <person name="Borek D."/>
            <person name="Otwinowski Z."/>
            <person name="Grishin N.V."/>
        </authorList>
    </citation>
    <scope>NUCLEOTIDE SEQUENCE [LARGE SCALE GENOMIC DNA]</scope>
    <source>
        <strain evidence="3">CBS 109288 / IBT 7711</strain>
    </source>
</reference>